<sequence>MAFKSVNEIEKFDYKDCEITSFVLDENEIRMELKALIIAPENSQNERSQRSYADTVRLTLKDAILEKGIKEGFKYYDADGNLKETVPEKILSEQELKTFKFIAETSYLYDFQKIDEAEGRFRYALGIERKPENPQDLAEITDTYQLRVSFTEAEFCWDRYMSKAE</sequence>
<protein>
    <submittedName>
        <fullName evidence="1">Uncharacterized protein</fullName>
    </submittedName>
</protein>
<proteinExistence type="predicted"/>
<organism evidence="1 2">
    <name type="scientific">Eubacterium cellulosolvens (strain ATCC 43171 / JCM 9499 / 6)</name>
    <name type="common">Cillobacterium cellulosolvens</name>
    <dbReference type="NCBI Taxonomy" id="633697"/>
    <lineage>
        <taxon>Bacteria</taxon>
        <taxon>Bacillati</taxon>
        <taxon>Bacillota</taxon>
        <taxon>Clostridia</taxon>
        <taxon>Eubacteriales</taxon>
        <taxon>Eubacteriaceae</taxon>
        <taxon>Eubacterium</taxon>
    </lineage>
</organism>
<evidence type="ECO:0000313" key="2">
    <source>
        <dbReference type="Proteomes" id="UP000005753"/>
    </source>
</evidence>
<dbReference type="EMBL" id="CM001487">
    <property type="protein sequence ID" value="EIM58178.1"/>
    <property type="molecule type" value="Genomic_DNA"/>
</dbReference>
<dbReference type="HOGENOM" id="CLU_1609789_0_0_9"/>
<gene>
    <name evidence="1" type="ORF">EubceDRAFT1_2452</name>
</gene>
<name>I5AWK5_EUBC6</name>
<dbReference type="STRING" id="633697.EubceDRAFT1_2452"/>
<evidence type="ECO:0000313" key="1">
    <source>
        <dbReference type="EMBL" id="EIM58178.1"/>
    </source>
</evidence>
<dbReference type="Proteomes" id="UP000005753">
    <property type="component" value="Chromosome"/>
</dbReference>
<keyword evidence="2" id="KW-1185">Reference proteome</keyword>
<dbReference type="AlphaFoldDB" id="I5AWK5"/>
<dbReference type="eggNOG" id="ENOG5033MEN">
    <property type="taxonomic scope" value="Bacteria"/>
</dbReference>
<reference evidence="1 2" key="2">
    <citation type="submission" date="2012-02" db="EMBL/GenBank/DDBJ databases">
        <title>Improved High-Quality Draft sequence of Eubacterium cellulosolvens 6.</title>
        <authorList>
            <consortium name="US DOE Joint Genome Institute"/>
            <person name="Lucas S."/>
            <person name="Han J."/>
            <person name="Lapidus A."/>
            <person name="Cheng J.-F."/>
            <person name="Goodwin L."/>
            <person name="Pitluck S."/>
            <person name="Peters L."/>
            <person name="Mikhailova N."/>
            <person name="Gu W."/>
            <person name="Detter J.C."/>
            <person name="Han C."/>
            <person name="Tapia R."/>
            <person name="Land M."/>
            <person name="Hauser L."/>
            <person name="Kyrpides N."/>
            <person name="Ivanova N."/>
            <person name="Pagani I."/>
            <person name="Johnson E."/>
            <person name="Mukhopadhyay B."/>
            <person name="Anderson I."/>
            <person name="Woyke T."/>
        </authorList>
    </citation>
    <scope>NUCLEOTIDE SEQUENCE [LARGE SCALE GENOMIC DNA]</scope>
    <source>
        <strain evidence="1 2">6</strain>
    </source>
</reference>
<dbReference type="OrthoDB" id="2062461at2"/>
<accession>I5AWK5</accession>
<reference evidence="1 2" key="1">
    <citation type="submission" date="2010-08" db="EMBL/GenBank/DDBJ databases">
        <authorList>
            <consortium name="US DOE Joint Genome Institute (JGI-PGF)"/>
            <person name="Lucas S."/>
            <person name="Copeland A."/>
            <person name="Lapidus A."/>
            <person name="Cheng J.-F."/>
            <person name="Bruce D."/>
            <person name="Goodwin L."/>
            <person name="Pitluck S."/>
            <person name="Land M.L."/>
            <person name="Hauser L."/>
            <person name="Chang Y.-J."/>
            <person name="Anderson I.J."/>
            <person name="Johnson E."/>
            <person name="Mulhopadhyay B."/>
            <person name="Kyrpides N."/>
            <person name="Woyke T.J."/>
        </authorList>
    </citation>
    <scope>NUCLEOTIDE SEQUENCE [LARGE SCALE GENOMIC DNA]</scope>
    <source>
        <strain evidence="1 2">6</strain>
    </source>
</reference>